<evidence type="ECO:0000256" key="4">
    <source>
        <dbReference type="ARBA" id="ARBA00022670"/>
    </source>
</evidence>
<feature type="region of interest" description="Disordered" evidence="8">
    <location>
        <begin position="501"/>
        <end position="529"/>
    </location>
</feature>
<dbReference type="InterPro" id="IPR028889">
    <property type="entry name" value="USP"/>
</dbReference>
<gene>
    <name evidence="10" type="ORF">P153DRAFT_369154</name>
</gene>
<feature type="region of interest" description="Disordered" evidence="8">
    <location>
        <begin position="243"/>
        <end position="272"/>
    </location>
</feature>
<dbReference type="GO" id="GO:0004843">
    <property type="term" value="F:cysteine-type deubiquitinase activity"/>
    <property type="evidence" value="ECO:0007669"/>
    <property type="project" value="UniProtKB-EC"/>
</dbReference>
<keyword evidence="4" id="KW-0645">Protease</keyword>
<evidence type="ECO:0000256" key="8">
    <source>
        <dbReference type="SAM" id="MobiDB-lite"/>
    </source>
</evidence>
<dbReference type="PANTHER" id="PTHR24006">
    <property type="entry name" value="UBIQUITIN CARBOXYL-TERMINAL HYDROLASE"/>
    <property type="match status" value="1"/>
</dbReference>
<feature type="region of interest" description="Disordered" evidence="8">
    <location>
        <begin position="620"/>
        <end position="728"/>
    </location>
</feature>
<keyword evidence="5" id="KW-0833">Ubl conjugation pathway</keyword>
<dbReference type="Pfam" id="PF00443">
    <property type="entry name" value="UCH"/>
    <property type="match status" value="1"/>
</dbReference>
<dbReference type="EC" id="3.4.19.12" evidence="3"/>
<evidence type="ECO:0000259" key="9">
    <source>
        <dbReference type="PROSITE" id="PS50235"/>
    </source>
</evidence>
<dbReference type="PANTHER" id="PTHR24006:SF888">
    <property type="entry name" value="UBIQUITIN CARBOXYL-TERMINAL HYDROLASE 30"/>
    <property type="match status" value="1"/>
</dbReference>
<dbReference type="Proteomes" id="UP000799771">
    <property type="component" value="Unassembled WGS sequence"/>
</dbReference>
<keyword evidence="7" id="KW-0788">Thiol protease</keyword>
<dbReference type="AlphaFoldDB" id="A0A6A6A5J4"/>
<evidence type="ECO:0000256" key="3">
    <source>
        <dbReference type="ARBA" id="ARBA00012759"/>
    </source>
</evidence>
<dbReference type="InterPro" id="IPR001394">
    <property type="entry name" value="Peptidase_C19_UCH"/>
</dbReference>
<name>A0A6A6A5J4_9PLEO</name>
<sequence length="728" mass="78999">MGYSNYPMFEDPVQRWNAPDSNTLYTSVLLATVAGAYVFFKALELLGYPVWLWAHQLVHMSAGVLRLRGTSLSQSSATDPNDDTMQRGGGILSSIFGLNSGSLLQKGVRSITGALSTGPSDVPPGLGNWDNSCYQNSIVQGLASLPSLRDYLSKTTAEHASLTEETTNGALYDMISKLNAPESHGQHFMIRGKLKSMSTFQQQDAQEYYSKILDALDEEVKKVASSKRRTSVSWLEATKSLSLPEAESDDETGTTKEADNARTPIEPPKIMPNPLDGLLAQRVGCTTCGHSDGLSLIPFNCLTVSLGRSYGYDISECLDEYTSLEYIDGVECAKCTLLKLKGTLTPIANAKPGSPFEAKLNAVQEALDEDDFEDKTLVKTFNVPKKNWIQCTKSKQAVIARAPKSLVLHVNRSIFDETNGMQYKNHAAISYPGILDLGNWCLGSQPSGSQHPDMCLEEWPRDPTKSMLAEGDPMTTSPFQYRLRASVTHSGSHGNGHYVCYRPHPQAAGRSDADDEGAEQEKEGSSGEQWWRFSDDSVYAVPESQAHRGDVFMLFYEHIDEPIPSAKQETDPIVTSSAISEEAPLPPLVLLQGDEDTGAAEVPLPEDDDLADLVPPASISPSVTQEQPLGFSGYMIPPASLDNTDTETVSEMGSEDAPSTHCTSDSEADPPTPKDTLPQKFEGVAPPVPQDMAPLTPKNTPSFSPHMMRTGTARGQGSGMRMPLVSAT</sequence>
<evidence type="ECO:0000256" key="7">
    <source>
        <dbReference type="ARBA" id="ARBA00022807"/>
    </source>
</evidence>
<dbReference type="OrthoDB" id="2020758at2759"/>
<dbReference type="GeneID" id="54409125"/>
<comment type="catalytic activity">
    <reaction evidence="1">
        <text>Thiol-dependent hydrolysis of ester, thioester, amide, peptide and isopeptide bonds formed by the C-terminal Gly of ubiquitin (a 76-residue protein attached to proteins as an intracellular targeting signal).</text>
        <dbReference type="EC" id="3.4.19.12"/>
    </reaction>
</comment>
<dbReference type="CDD" id="cd02662">
    <property type="entry name" value="Peptidase_C19F"/>
    <property type="match status" value="1"/>
</dbReference>
<dbReference type="InterPro" id="IPR038765">
    <property type="entry name" value="Papain-like_cys_pep_sf"/>
</dbReference>
<comment type="similarity">
    <text evidence="2">Belongs to the peptidase C19 family.</text>
</comment>
<dbReference type="EMBL" id="ML977513">
    <property type="protein sequence ID" value="KAF2126435.1"/>
    <property type="molecule type" value="Genomic_DNA"/>
</dbReference>
<evidence type="ECO:0000256" key="5">
    <source>
        <dbReference type="ARBA" id="ARBA00022786"/>
    </source>
</evidence>
<organism evidence="10 11">
    <name type="scientific">Dothidotthia symphoricarpi CBS 119687</name>
    <dbReference type="NCBI Taxonomy" id="1392245"/>
    <lineage>
        <taxon>Eukaryota</taxon>
        <taxon>Fungi</taxon>
        <taxon>Dikarya</taxon>
        <taxon>Ascomycota</taxon>
        <taxon>Pezizomycotina</taxon>
        <taxon>Dothideomycetes</taxon>
        <taxon>Pleosporomycetidae</taxon>
        <taxon>Pleosporales</taxon>
        <taxon>Dothidotthiaceae</taxon>
        <taxon>Dothidotthia</taxon>
    </lineage>
</organism>
<keyword evidence="11" id="KW-1185">Reference proteome</keyword>
<dbReference type="InterPro" id="IPR050164">
    <property type="entry name" value="Peptidase_C19"/>
</dbReference>
<dbReference type="PROSITE" id="PS50235">
    <property type="entry name" value="USP_3"/>
    <property type="match status" value="1"/>
</dbReference>
<evidence type="ECO:0000256" key="1">
    <source>
        <dbReference type="ARBA" id="ARBA00000707"/>
    </source>
</evidence>
<evidence type="ECO:0000313" key="10">
    <source>
        <dbReference type="EMBL" id="KAF2126435.1"/>
    </source>
</evidence>
<evidence type="ECO:0000256" key="6">
    <source>
        <dbReference type="ARBA" id="ARBA00022801"/>
    </source>
</evidence>
<dbReference type="RefSeq" id="XP_033520827.1">
    <property type="nucleotide sequence ID" value="XM_033668693.1"/>
</dbReference>
<evidence type="ECO:0000256" key="2">
    <source>
        <dbReference type="ARBA" id="ARBA00009085"/>
    </source>
</evidence>
<reference evidence="10" key="1">
    <citation type="journal article" date="2020" name="Stud. Mycol.">
        <title>101 Dothideomycetes genomes: a test case for predicting lifestyles and emergence of pathogens.</title>
        <authorList>
            <person name="Haridas S."/>
            <person name="Albert R."/>
            <person name="Binder M."/>
            <person name="Bloem J."/>
            <person name="Labutti K."/>
            <person name="Salamov A."/>
            <person name="Andreopoulos B."/>
            <person name="Baker S."/>
            <person name="Barry K."/>
            <person name="Bills G."/>
            <person name="Bluhm B."/>
            <person name="Cannon C."/>
            <person name="Castanera R."/>
            <person name="Culley D."/>
            <person name="Daum C."/>
            <person name="Ezra D."/>
            <person name="Gonzalez J."/>
            <person name="Henrissat B."/>
            <person name="Kuo A."/>
            <person name="Liang C."/>
            <person name="Lipzen A."/>
            <person name="Lutzoni F."/>
            <person name="Magnuson J."/>
            <person name="Mondo S."/>
            <person name="Nolan M."/>
            <person name="Ohm R."/>
            <person name="Pangilinan J."/>
            <person name="Park H.-J."/>
            <person name="Ramirez L."/>
            <person name="Alfaro M."/>
            <person name="Sun H."/>
            <person name="Tritt A."/>
            <person name="Yoshinaga Y."/>
            <person name="Zwiers L.-H."/>
            <person name="Turgeon B."/>
            <person name="Goodwin S."/>
            <person name="Spatafora J."/>
            <person name="Crous P."/>
            <person name="Grigoriev I."/>
        </authorList>
    </citation>
    <scope>NUCLEOTIDE SEQUENCE</scope>
    <source>
        <strain evidence="10">CBS 119687</strain>
    </source>
</reference>
<dbReference type="GO" id="GO:0005634">
    <property type="term" value="C:nucleus"/>
    <property type="evidence" value="ECO:0007669"/>
    <property type="project" value="TreeGrafter"/>
</dbReference>
<accession>A0A6A6A5J4</accession>
<proteinExistence type="inferred from homology"/>
<feature type="compositionally biased region" description="Polar residues" evidence="8">
    <location>
        <begin position="641"/>
        <end position="651"/>
    </location>
</feature>
<protein>
    <recommendedName>
        <fullName evidence="3">ubiquitinyl hydrolase 1</fullName>
        <ecNumber evidence="3">3.4.19.12</ecNumber>
    </recommendedName>
</protein>
<dbReference type="GO" id="GO:0005829">
    <property type="term" value="C:cytosol"/>
    <property type="evidence" value="ECO:0007669"/>
    <property type="project" value="TreeGrafter"/>
</dbReference>
<keyword evidence="6" id="KW-0378">Hydrolase</keyword>
<dbReference type="Gene3D" id="3.90.70.10">
    <property type="entry name" value="Cysteine proteinases"/>
    <property type="match status" value="1"/>
</dbReference>
<feature type="domain" description="USP" evidence="9">
    <location>
        <begin position="124"/>
        <end position="559"/>
    </location>
</feature>
<dbReference type="GO" id="GO:0006508">
    <property type="term" value="P:proteolysis"/>
    <property type="evidence" value="ECO:0007669"/>
    <property type="project" value="UniProtKB-KW"/>
</dbReference>
<dbReference type="SUPFAM" id="SSF54001">
    <property type="entry name" value="Cysteine proteinases"/>
    <property type="match status" value="1"/>
</dbReference>
<dbReference type="GO" id="GO:0016579">
    <property type="term" value="P:protein deubiquitination"/>
    <property type="evidence" value="ECO:0007669"/>
    <property type="project" value="InterPro"/>
</dbReference>
<evidence type="ECO:0000313" key="11">
    <source>
        <dbReference type="Proteomes" id="UP000799771"/>
    </source>
</evidence>